<dbReference type="AlphaFoldDB" id="C4WMY3"/>
<organism evidence="2 3">
    <name type="scientific">Brucella intermedia LMG 3301</name>
    <dbReference type="NCBI Taxonomy" id="641118"/>
    <lineage>
        <taxon>Bacteria</taxon>
        <taxon>Pseudomonadati</taxon>
        <taxon>Pseudomonadota</taxon>
        <taxon>Alphaproteobacteria</taxon>
        <taxon>Hyphomicrobiales</taxon>
        <taxon>Brucellaceae</taxon>
        <taxon>Brucella/Ochrobactrum group</taxon>
        <taxon>Brucella</taxon>
    </lineage>
</organism>
<dbReference type="EMBL" id="ACQA01000002">
    <property type="protein sequence ID" value="EEQ93324.1"/>
    <property type="molecule type" value="Genomic_DNA"/>
</dbReference>
<dbReference type="Gene3D" id="3.40.50.720">
    <property type="entry name" value="NAD(P)-binding Rossmann-like Domain"/>
    <property type="match status" value="1"/>
</dbReference>
<dbReference type="InterPro" id="IPR036291">
    <property type="entry name" value="NAD(P)-bd_dom_sf"/>
</dbReference>
<comment type="caution">
    <text evidence="2">The sequence shown here is derived from an EMBL/GenBank/DDBJ whole genome shotgun (WGS) entry which is preliminary data.</text>
</comment>
<accession>C4WMY3</accession>
<dbReference type="InterPro" id="IPR050177">
    <property type="entry name" value="Lipid_A_modif_metabolic_enz"/>
</dbReference>
<sequence>MPSVKSSLPPSIANMHLSKLEESDMKVLVTGNQGYIGSVMVPVLINAGHEVSGYDIGLYEHCHFEEGGAVMNVPTIRKDVRDVSPRDLEGFDAVIHLAALSNDPLGNLNEELTYDINHRASVAMAKAAKRAGVGRFLFASSCSNYGISDADLIDETGDLKPVTAYGRSKVRAEQEIRELADASFCPVYLRPATAYGVSPFLRFDIVLNNLVAWAVTKGLIYLKSDGTPWRPIVHIRDISRAFMAAMEAPREKVWNEAFNVGSTEHNYRIRDIAGIVAENVPDCRIEYADDAGPDTRSYRVSFEKLARVLPEAKPEWDAVAGTRELLAAYSRSTLTLEEFEGPRFQRIAHIRKLIAEGVLDADLRRVEEQSQPLRATA</sequence>
<name>C4WMY3_9HYPH</name>
<dbReference type="CDD" id="cd08946">
    <property type="entry name" value="SDR_e"/>
    <property type="match status" value="1"/>
</dbReference>
<proteinExistence type="predicted"/>
<dbReference type="SUPFAM" id="SSF51735">
    <property type="entry name" value="NAD(P)-binding Rossmann-fold domains"/>
    <property type="match status" value="1"/>
</dbReference>
<evidence type="ECO:0000313" key="2">
    <source>
        <dbReference type="EMBL" id="EEQ93324.1"/>
    </source>
</evidence>
<feature type="domain" description="NAD-dependent epimerase/dehydratase" evidence="1">
    <location>
        <begin position="27"/>
        <end position="261"/>
    </location>
</feature>
<dbReference type="InterPro" id="IPR001509">
    <property type="entry name" value="Epimerase_deHydtase"/>
</dbReference>
<evidence type="ECO:0000313" key="3">
    <source>
        <dbReference type="Proteomes" id="UP000004386"/>
    </source>
</evidence>
<protein>
    <submittedName>
        <fullName evidence="2">NAD-dependent epimerase/dehydratase</fullName>
    </submittedName>
</protein>
<dbReference type="PANTHER" id="PTHR43245:SF23">
    <property type="entry name" value="NAD(P)-BINDING DOMAIN-CONTAINING PROTEIN"/>
    <property type="match status" value="1"/>
</dbReference>
<dbReference type="Proteomes" id="UP000004386">
    <property type="component" value="Unassembled WGS sequence"/>
</dbReference>
<dbReference type="HOGENOM" id="CLU_007383_1_0_5"/>
<dbReference type="Pfam" id="PF01370">
    <property type="entry name" value="Epimerase"/>
    <property type="match status" value="1"/>
</dbReference>
<dbReference type="PANTHER" id="PTHR43245">
    <property type="entry name" value="BIFUNCTIONAL POLYMYXIN RESISTANCE PROTEIN ARNA"/>
    <property type="match status" value="1"/>
</dbReference>
<reference evidence="2 3" key="1">
    <citation type="submission" date="2009-05" db="EMBL/GenBank/DDBJ databases">
        <authorList>
            <person name="Setubal J.C."/>
            <person name="Boyle S."/>
            <person name="Crasta O.R."/>
            <person name="Gillespie J.J."/>
            <person name="Kenyon R.W."/>
            <person name="Lu J."/>
            <person name="Mane S."/>
            <person name="Nagrani S."/>
            <person name="Shallom J.M."/>
            <person name="Shallom S."/>
            <person name="Shukla M."/>
            <person name="Snyder E.E."/>
            <person name="Sobral B.W."/>
            <person name="Wattam A.R."/>
            <person name="Will R."/>
            <person name="Williams K."/>
            <person name="Yoo H."/>
            <person name="Munk C."/>
            <person name="Tapia R."/>
            <person name="Green L."/>
            <person name="Rogers Y."/>
            <person name="Detter J.C."/>
            <person name="Bruce D."/>
            <person name="Brettin T.S."/>
            <person name="Tsolis R."/>
        </authorList>
    </citation>
    <scope>NUCLEOTIDE SEQUENCE [LARGE SCALE GENOMIC DNA]</scope>
    <source>
        <strain evidence="2 3">LMG 3301</strain>
    </source>
</reference>
<gene>
    <name evidence="2" type="ORF">OINT_2000470</name>
</gene>
<evidence type="ECO:0000259" key="1">
    <source>
        <dbReference type="Pfam" id="PF01370"/>
    </source>
</evidence>